<gene>
    <name evidence="1" type="ORF">RR42_s1650</name>
</gene>
<accession>A0A0C4YJM7</accession>
<evidence type="ECO:0000313" key="1">
    <source>
        <dbReference type="EMBL" id="AJG23238.1"/>
    </source>
</evidence>
<sequence>MVPRWWRAPRAHIAPYHQGTLPADRLLTGTLRLEDINDGFGRLRTGQAIRQMLTMGDQGGAWR</sequence>
<name>A0A0C4YJM7_9BURK</name>
<proteinExistence type="predicted"/>
<organism evidence="1 2">
    <name type="scientific">Cupriavidus basilensis</name>
    <dbReference type="NCBI Taxonomy" id="68895"/>
    <lineage>
        <taxon>Bacteria</taxon>
        <taxon>Pseudomonadati</taxon>
        <taxon>Pseudomonadota</taxon>
        <taxon>Betaproteobacteria</taxon>
        <taxon>Burkholderiales</taxon>
        <taxon>Burkholderiaceae</taxon>
        <taxon>Cupriavidus</taxon>
    </lineage>
</organism>
<dbReference type="KEGG" id="cbw:RR42_s1650"/>
<protein>
    <submittedName>
        <fullName evidence="1">Uncharacterized protein</fullName>
    </submittedName>
</protein>
<dbReference type="STRING" id="68895.RR42_s1650"/>
<dbReference type="InterPro" id="IPR011032">
    <property type="entry name" value="GroES-like_sf"/>
</dbReference>
<dbReference type="AlphaFoldDB" id="A0A0C4YJM7"/>
<dbReference type="EMBL" id="CP010537">
    <property type="protein sequence ID" value="AJG23238.1"/>
    <property type="molecule type" value="Genomic_DNA"/>
</dbReference>
<dbReference type="SUPFAM" id="SSF50129">
    <property type="entry name" value="GroES-like"/>
    <property type="match status" value="1"/>
</dbReference>
<reference evidence="1 2" key="1">
    <citation type="journal article" date="2015" name="Genome Announc.">
        <title>Complete Genome Sequence of Cupriavidus basilensis 4G11, Isolated from the Oak Ridge Field Research Center Site.</title>
        <authorList>
            <person name="Ray J."/>
            <person name="Waters R.J."/>
            <person name="Skerker J.M."/>
            <person name="Kuehl J.V."/>
            <person name="Price M.N."/>
            <person name="Huang J."/>
            <person name="Chakraborty R."/>
            <person name="Arkin A.P."/>
            <person name="Deutschbauer A."/>
        </authorList>
    </citation>
    <scope>NUCLEOTIDE SEQUENCE [LARGE SCALE GENOMIC DNA]</scope>
    <source>
        <strain evidence="1">4G11</strain>
    </source>
</reference>
<dbReference type="Proteomes" id="UP000031843">
    <property type="component" value="Chromosome secondary"/>
</dbReference>
<evidence type="ECO:0000313" key="2">
    <source>
        <dbReference type="Proteomes" id="UP000031843"/>
    </source>
</evidence>
<keyword evidence="2" id="KW-1185">Reference proteome</keyword>